<dbReference type="InterPro" id="IPR059117">
    <property type="entry name" value="APS_kinase_dom"/>
</dbReference>
<evidence type="ECO:0000256" key="1">
    <source>
        <dbReference type="ARBA" id="ARBA00022679"/>
    </source>
</evidence>
<dbReference type="InterPro" id="IPR050512">
    <property type="entry name" value="Sulf_AdTrans/APS_kinase"/>
</dbReference>
<reference evidence="3" key="1">
    <citation type="submission" date="2016-07" db="EMBL/GenBank/DDBJ databases">
        <title>De novo transcriptome assembly of four accessions of the metal hyperaccumulator plant Noccaea caerulescens.</title>
        <authorList>
            <person name="Blande D."/>
            <person name="Halimaa P."/>
            <person name="Tervahauta A.I."/>
            <person name="Aarts M.G."/>
            <person name="Karenlampi S.O."/>
        </authorList>
    </citation>
    <scope>NUCLEOTIDE SEQUENCE</scope>
</reference>
<feature type="domain" description="APS kinase" evidence="2">
    <location>
        <begin position="2"/>
        <end position="56"/>
    </location>
</feature>
<dbReference type="SUPFAM" id="SSF52540">
    <property type="entry name" value="P-loop containing nucleoside triphosphate hydrolases"/>
    <property type="match status" value="1"/>
</dbReference>
<dbReference type="GO" id="GO:0004781">
    <property type="term" value="F:sulfate adenylyltransferase (ATP) activity"/>
    <property type="evidence" value="ECO:0007669"/>
    <property type="project" value="TreeGrafter"/>
</dbReference>
<dbReference type="GO" id="GO:0005737">
    <property type="term" value="C:cytoplasm"/>
    <property type="evidence" value="ECO:0007669"/>
    <property type="project" value="TreeGrafter"/>
</dbReference>
<keyword evidence="1" id="KW-0808">Transferase</keyword>
<dbReference type="AlphaFoldDB" id="A0A1J3CR19"/>
<dbReference type="Gene3D" id="3.40.50.300">
    <property type="entry name" value="P-loop containing nucleotide triphosphate hydrolases"/>
    <property type="match status" value="1"/>
</dbReference>
<dbReference type="PANTHER" id="PTHR42700">
    <property type="entry name" value="SULFATE ADENYLYLTRANSFERASE"/>
    <property type="match status" value="1"/>
</dbReference>
<evidence type="ECO:0000259" key="2">
    <source>
        <dbReference type="Pfam" id="PF01583"/>
    </source>
</evidence>
<dbReference type="GO" id="GO:0016301">
    <property type="term" value="F:kinase activity"/>
    <property type="evidence" value="ECO:0007669"/>
    <property type="project" value="UniProtKB-KW"/>
</dbReference>
<protein>
    <submittedName>
        <fullName evidence="3">Adenylyl-sulfate kinase 3</fullName>
    </submittedName>
</protein>
<dbReference type="GO" id="GO:0019379">
    <property type="term" value="P:sulfate assimilation, phosphoadenylyl sulfate reduction by phosphoadenylyl-sulfate reductase (thioredoxin)"/>
    <property type="evidence" value="ECO:0007669"/>
    <property type="project" value="TreeGrafter"/>
</dbReference>
<gene>
    <name evidence="3" type="ORF">GA_TR15877_c13_g1_i1_g.49530</name>
</gene>
<evidence type="ECO:0000313" key="3">
    <source>
        <dbReference type="EMBL" id="JAU08990.1"/>
    </source>
</evidence>
<dbReference type="Pfam" id="PF01583">
    <property type="entry name" value="APS_kinase"/>
    <property type="match status" value="1"/>
</dbReference>
<dbReference type="InterPro" id="IPR027417">
    <property type="entry name" value="P-loop_NTPase"/>
</dbReference>
<sequence>MMQDSSFVKVYMNMSLQLCEARDPKGLYKLARAGKIKDFTGIDDPYESPLNCEIELKEKAGGCPSPVAIAEEVISYLQDKGFLENH</sequence>
<dbReference type="GO" id="GO:0010134">
    <property type="term" value="P:sulfate assimilation via adenylyl sulfate reduction"/>
    <property type="evidence" value="ECO:0007669"/>
    <property type="project" value="TreeGrafter"/>
</dbReference>
<dbReference type="PANTHER" id="PTHR42700:SF3">
    <property type="entry name" value="BIFUNCTIONAL SAT_APS KINASE-RELATED"/>
    <property type="match status" value="1"/>
</dbReference>
<proteinExistence type="predicted"/>
<name>A0A1J3CR19_NOCCA</name>
<dbReference type="EMBL" id="GEVI01023330">
    <property type="protein sequence ID" value="JAU08990.1"/>
    <property type="molecule type" value="Transcribed_RNA"/>
</dbReference>
<organism evidence="3">
    <name type="scientific">Noccaea caerulescens</name>
    <name type="common">Alpine penny-cress</name>
    <name type="synonym">Thlaspi caerulescens</name>
    <dbReference type="NCBI Taxonomy" id="107243"/>
    <lineage>
        <taxon>Eukaryota</taxon>
        <taxon>Viridiplantae</taxon>
        <taxon>Streptophyta</taxon>
        <taxon>Embryophyta</taxon>
        <taxon>Tracheophyta</taxon>
        <taxon>Spermatophyta</taxon>
        <taxon>Magnoliopsida</taxon>
        <taxon>eudicotyledons</taxon>
        <taxon>Gunneridae</taxon>
        <taxon>Pentapetalae</taxon>
        <taxon>rosids</taxon>
        <taxon>malvids</taxon>
        <taxon>Brassicales</taxon>
        <taxon>Brassicaceae</taxon>
        <taxon>Coluteocarpeae</taxon>
        <taxon>Noccaea</taxon>
    </lineage>
</organism>
<keyword evidence="3" id="KW-0418">Kinase</keyword>
<accession>A0A1J3CR19</accession>